<dbReference type="RefSeq" id="WP_008336035.1">
    <property type="nucleotide sequence ID" value="NZ_AFRZ01000001.1"/>
</dbReference>
<keyword evidence="3" id="KW-1185">Reference proteome</keyword>
<accession>B6BH39</accession>
<accession>H1FRU2</accession>
<protein>
    <submittedName>
        <fullName evidence="2">Uncharacterized protein</fullName>
    </submittedName>
</protein>
<dbReference type="AlphaFoldDB" id="B6BH39"/>
<gene>
    <name evidence="2" type="ORF">SMGD1_1304</name>
</gene>
<dbReference type="PATRIC" id="fig|929558.5.peg.1295"/>
<evidence type="ECO:0000256" key="1">
    <source>
        <dbReference type="SAM" id="Phobius"/>
    </source>
</evidence>
<evidence type="ECO:0000313" key="2">
    <source>
        <dbReference type="EMBL" id="EHP29828.1"/>
    </source>
</evidence>
<dbReference type="HOGENOM" id="CLU_1814816_0_0_7"/>
<name>B6BH39_SULGG</name>
<proteinExistence type="predicted"/>
<keyword evidence="1" id="KW-1133">Transmembrane helix</keyword>
<keyword evidence="1" id="KW-0472">Membrane</keyword>
<dbReference type="Proteomes" id="UP000006431">
    <property type="component" value="Unassembled WGS sequence"/>
</dbReference>
<evidence type="ECO:0000313" key="3">
    <source>
        <dbReference type="Proteomes" id="UP000006431"/>
    </source>
</evidence>
<organism evidence="2 3">
    <name type="scientific">Sulfurimonas gotlandica (strain DSM 19862 / JCM 16533 / GD1)</name>
    <dbReference type="NCBI Taxonomy" id="929558"/>
    <lineage>
        <taxon>Bacteria</taxon>
        <taxon>Pseudomonadati</taxon>
        <taxon>Campylobacterota</taxon>
        <taxon>Epsilonproteobacteria</taxon>
        <taxon>Campylobacterales</taxon>
        <taxon>Sulfurimonadaceae</taxon>
        <taxon>Sulfurimonas</taxon>
    </lineage>
</organism>
<sequence>MEITLLLKSIMGLVIILALLIFLLFLPSNQKKEKEKNAPKNITPTQQRPPNTDLEYLRSIIKKKKSTTQELKEALEMVIRYHGIVHEKLGLRTHPDFDIYMDILFTICRHPNTNKDIVVKFDRELARLNPDYKQEINEAITKGLNSRRV</sequence>
<keyword evidence="1" id="KW-0812">Transmembrane</keyword>
<dbReference type="EMBL" id="AFRZ01000001">
    <property type="protein sequence ID" value="EHP29828.1"/>
    <property type="molecule type" value="Genomic_DNA"/>
</dbReference>
<comment type="caution">
    <text evidence="2">The sequence shown here is derived from an EMBL/GenBank/DDBJ whole genome shotgun (WGS) entry which is preliminary data.</text>
</comment>
<feature type="transmembrane region" description="Helical" evidence="1">
    <location>
        <begin position="6"/>
        <end position="26"/>
    </location>
</feature>
<reference evidence="2 3" key="1">
    <citation type="journal article" date="2012" name="Proc. Natl. Acad. Sci. U.S.A.">
        <title>Genome and physiology of a model Epsilonproteobacterium responsible for sulfide detoxification in marine oxygen depletion zones.</title>
        <authorList>
            <person name="Grote J."/>
            <person name="Schott T."/>
            <person name="Bruckner C.G."/>
            <person name="Glockner F.O."/>
            <person name="Jost G."/>
            <person name="Teeling H."/>
            <person name="Labrenz M."/>
            <person name="Jurgens K."/>
        </authorList>
    </citation>
    <scope>NUCLEOTIDE SEQUENCE [LARGE SCALE GENOMIC DNA]</scope>
    <source>
        <strain evidence="2 3">GD1</strain>
    </source>
</reference>
<dbReference type="OrthoDB" id="5334951at2"/>